<dbReference type="Gene3D" id="2.170.130.10">
    <property type="entry name" value="TonB-dependent receptor, plug domain"/>
    <property type="match status" value="1"/>
</dbReference>
<keyword evidence="9 10" id="KW-0998">Cell outer membrane</keyword>
<evidence type="ECO:0000313" key="14">
    <source>
        <dbReference type="EMBL" id="QCW98745.1"/>
    </source>
</evidence>
<proteinExistence type="inferred from homology"/>
<dbReference type="SUPFAM" id="SSF49464">
    <property type="entry name" value="Carboxypeptidase regulatory domain-like"/>
    <property type="match status" value="1"/>
</dbReference>
<dbReference type="PANTHER" id="PTHR30069:SF29">
    <property type="entry name" value="HEMOGLOBIN AND HEMOGLOBIN-HAPTOGLOBIN-BINDING PROTEIN 1-RELATED"/>
    <property type="match status" value="1"/>
</dbReference>
<evidence type="ECO:0000256" key="7">
    <source>
        <dbReference type="ARBA" id="ARBA00023136"/>
    </source>
</evidence>
<reference evidence="14 15" key="1">
    <citation type="submission" date="2019-05" db="EMBL/GenBank/DDBJ databases">
        <title>Genome sequencing of F202Z8.</title>
        <authorList>
            <person name="Kwon Y.M."/>
        </authorList>
    </citation>
    <scope>NUCLEOTIDE SEQUENCE [LARGE SCALE GENOMIC DNA]</scope>
    <source>
        <strain evidence="14 15">F202Z8</strain>
    </source>
</reference>
<evidence type="ECO:0000256" key="6">
    <source>
        <dbReference type="ARBA" id="ARBA00023077"/>
    </source>
</evidence>
<keyword evidence="8 14" id="KW-0675">Receptor</keyword>
<dbReference type="InterPro" id="IPR037066">
    <property type="entry name" value="Plug_dom_sf"/>
</dbReference>
<feature type="domain" description="TonB-dependent receptor-like beta-barrel" evidence="12">
    <location>
        <begin position="315"/>
        <end position="723"/>
    </location>
</feature>
<dbReference type="OrthoDB" id="1109239at2"/>
<dbReference type="InterPro" id="IPR008969">
    <property type="entry name" value="CarboxyPept-like_regulatory"/>
</dbReference>
<keyword evidence="4 10" id="KW-0812">Transmembrane</keyword>
<dbReference type="PROSITE" id="PS52016">
    <property type="entry name" value="TONB_DEPENDENT_REC_3"/>
    <property type="match status" value="1"/>
</dbReference>
<comment type="similarity">
    <text evidence="10 11">Belongs to the TonB-dependent receptor family.</text>
</comment>
<dbReference type="SUPFAM" id="SSF56935">
    <property type="entry name" value="Porins"/>
    <property type="match status" value="1"/>
</dbReference>
<gene>
    <name evidence="14" type="ORF">FGM00_00905</name>
</gene>
<dbReference type="KEGG" id="asag:FGM00_00905"/>
<dbReference type="Pfam" id="PF13715">
    <property type="entry name" value="CarbopepD_reg_2"/>
    <property type="match status" value="1"/>
</dbReference>
<keyword evidence="15" id="KW-1185">Reference proteome</keyword>
<evidence type="ECO:0000259" key="13">
    <source>
        <dbReference type="Pfam" id="PF07715"/>
    </source>
</evidence>
<name>A0A5B7SJK2_9FLAO</name>
<accession>A0A5B7SJK2</accession>
<keyword evidence="7 10" id="KW-0472">Membrane</keyword>
<evidence type="ECO:0000313" key="15">
    <source>
        <dbReference type="Proteomes" id="UP000310017"/>
    </source>
</evidence>
<evidence type="ECO:0000256" key="4">
    <source>
        <dbReference type="ARBA" id="ARBA00022692"/>
    </source>
</evidence>
<dbReference type="PANTHER" id="PTHR30069">
    <property type="entry name" value="TONB-DEPENDENT OUTER MEMBRANE RECEPTOR"/>
    <property type="match status" value="1"/>
</dbReference>
<dbReference type="EMBL" id="CP040710">
    <property type="protein sequence ID" value="QCW98745.1"/>
    <property type="molecule type" value="Genomic_DNA"/>
</dbReference>
<protein>
    <submittedName>
        <fullName evidence="14">TonB-dependent receptor</fullName>
    </submittedName>
</protein>
<dbReference type="GO" id="GO:0015344">
    <property type="term" value="F:siderophore uptake transmembrane transporter activity"/>
    <property type="evidence" value="ECO:0007669"/>
    <property type="project" value="TreeGrafter"/>
</dbReference>
<dbReference type="GO" id="GO:0009279">
    <property type="term" value="C:cell outer membrane"/>
    <property type="evidence" value="ECO:0007669"/>
    <property type="project" value="UniProtKB-SubCell"/>
</dbReference>
<keyword evidence="6 11" id="KW-0798">TonB box</keyword>
<dbReference type="InterPro" id="IPR000531">
    <property type="entry name" value="Beta-barrel_TonB"/>
</dbReference>
<dbReference type="Gene3D" id="2.40.170.20">
    <property type="entry name" value="TonB-dependent receptor, beta-barrel domain"/>
    <property type="match status" value="1"/>
</dbReference>
<keyword evidence="3 10" id="KW-1134">Transmembrane beta strand</keyword>
<dbReference type="RefSeq" id="WP_138851100.1">
    <property type="nucleotide sequence ID" value="NZ_CP040710.1"/>
</dbReference>
<keyword evidence="2 10" id="KW-0813">Transport</keyword>
<dbReference type="InterPro" id="IPR039426">
    <property type="entry name" value="TonB-dep_rcpt-like"/>
</dbReference>
<dbReference type="GO" id="GO:0044718">
    <property type="term" value="P:siderophore transmembrane transport"/>
    <property type="evidence" value="ECO:0007669"/>
    <property type="project" value="TreeGrafter"/>
</dbReference>
<evidence type="ECO:0000256" key="11">
    <source>
        <dbReference type="RuleBase" id="RU003357"/>
    </source>
</evidence>
<evidence type="ECO:0000256" key="2">
    <source>
        <dbReference type="ARBA" id="ARBA00022448"/>
    </source>
</evidence>
<evidence type="ECO:0000256" key="3">
    <source>
        <dbReference type="ARBA" id="ARBA00022452"/>
    </source>
</evidence>
<evidence type="ECO:0000256" key="1">
    <source>
        <dbReference type="ARBA" id="ARBA00004571"/>
    </source>
</evidence>
<feature type="domain" description="TonB-dependent receptor plug" evidence="13">
    <location>
        <begin position="120"/>
        <end position="222"/>
    </location>
</feature>
<dbReference type="Pfam" id="PF07715">
    <property type="entry name" value="Plug"/>
    <property type="match status" value="1"/>
</dbReference>
<dbReference type="InterPro" id="IPR012910">
    <property type="entry name" value="Plug_dom"/>
</dbReference>
<evidence type="ECO:0000256" key="5">
    <source>
        <dbReference type="ARBA" id="ARBA00022729"/>
    </source>
</evidence>
<dbReference type="Proteomes" id="UP000310017">
    <property type="component" value="Chromosome"/>
</dbReference>
<sequence>MDKFKLAVLFFVFQTACFAQDKIDGVVLEMTAANKEVALQGANVYWLNSQIGTITNGKGEFNIAFSDEYNKLVISYVGFETDTLTITSPGTITHILRPSSELDEVVVEKKRDAVQKSFASTQNVITVNSAELLKAACCNLSESFETNPAIDVNFSDALTGTKQIQMLGLTSPYLLITQENIPMVRGASQAYGLTFTPGTWVESIQITKGAGSVVNGYESISGQINTELVKPFTDELLFVNAYGNVNGRLELNTHINTKLSDKIGTGIYIHGNLRNKKEENNGDGFLDAPVADQINIMNRWQYQNAEKGWVSFLNLRYLNDEKQTGEIDFDPDAWIRLRSANESGSLDDSTYRTQSEALGWGSEINTQRFDASLKLGYVFPELPFQSFGFQTSYSDHRQDSYYGFNRYDIDHKSVFSNLLFNSIIGDTRNKFTTGLTYAYDRYNELVNTGNFSRQDVSAGAFFEYSYENLEKLSLTAGLRIDSHNRLGTYLTPRLHMRYTPWDRGSLRASFGRGRRAANIFAENQQLFASARAIQILDTEGSIYGLDPEDAWNYGVSFLQGFTFLNRPGNITLDYYKTDFKNQVVVDWENPNAVFFYNLDGKSVANSFQVEVNHEILNSLELRTAYKYYDVNTDYRNGNLQKPLQAQHRFFVNLGYETQAKENGAQWKFDYTLHTLGEQRLPNTDVNPPEFRLGEFAQGYSLMNAQVTKVFSKAMEVYVGGENLTNFKQQNPVLGAEDPFGANFDTSIVYAPIMGRMFYAGFRYKL</sequence>
<evidence type="ECO:0000259" key="12">
    <source>
        <dbReference type="Pfam" id="PF00593"/>
    </source>
</evidence>
<dbReference type="Pfam" id="PF00593">
    <property type="entry name" value="TonB_dep_Rec_b-barrel"/>
    <property type="match status" value="1"/>
</dbReference>
<keyword evidence="5" id="KW-0732">Signal</keyword>
<dbReference type="InterPro" id="IPR036942">
    <property type="entry name" value="Beta-barrel_TonB_sf"/>
</dbReference>
<evidence type="ECO:0000256" key="9">
    <source>
        <dbReference type="ARBA" id="ARBA00023237"/>
    </source>
</evidence>
<evidence type="ECO:0000256" key="10">
    <source>
        <dbReference type="PROSITE-ProRule" id="PRU01360"/>
    </source>
</evidence>
<comment type="subcellular location">
    <subcellularLocation>
        <location evidence="1 10">Cell outer membrane</location>
        <topology evidence="1 10">Multi-pass membrane protein</topology>
    </subcellularLocation>
</comment>
<organism evidence="14 15">
    <name type="scientific">Aggregatimonas sangjinii</name>
    <dbReference type="NCBI Taxonomy" id="2583587"/>
    <lineage>
        <taxon>Bacteria</taxon>
        <taxon>Pseudomonadati</taxon>
        <taxon>Bacteroidota</taxon>
        <taxon>Flavobacteriia</taxon>
        <taxon>Flavobacteriales</taxon>
        <taxon>Flavobacteriaceae</taxon>
        <taxon>Aggregatimonas</taxon>
    </lineage>
</organism>
<dbReference type="AlphaFoldDB" id="A0A5B7SJK2"/>
<evidence type="ECO:0000256" key="8">
    <source>
        <dbReference type="ARBA" id="ARBA00023170"/>
    </source>
</evidence>